<name>A0A381PHH5_9ZZZZ</name>
<dbReference type="Pfam" id="PF08240">
    <property type="entry name" value="ADH_N"/>
    <property type="match status" value="1"/>
</dbReference>
<dbReference type="EMBL" id="UINC01000984">
    <property type="protein sequence ID" value="SUZ66465.1"/>
    <property type="molecule type" value="Genomic_DNA"/>
</dbReference>
<dbReference type="InterPro" id="IPR036291">
    <property type="entry name" value="NAD(P)-bd_dom_sf"/>
</dbReference>
<dbReference type="PANTHER" id="PTHR44054">
    <property type="entry name" value="SYNAPTIC VESICLE MEMBRANE PROTEIN VAT-1 HOMOLOG-LIKE"/>
    <property type="match status" value="1"/>
</dbReference>
<evidence type="ECO:0000313" key="3">
    <source>
        <dbReference type="EMBL" id="SUZ66465.1"/>
    </source>
</evidence>
<dbReference type="InterPro" id="IPR013149">
    <property type="entry name" value="ADH-like_C"/>
</dbReference>
<dbReference type="PANTHER" id="PTHR44054:SF1">
    <property type="entry name" value="SYNAPTIC VESICLE MEMBRANE PROTEIN VAT-1 HOMOLOG"/>
    <property type="match status" value="1"/>
</dbReference>
<dbReference type="SMART" id="SM00829">
    <property type="entry name" value="PKS_ER"/>
    <property type="match status" value="1"/>
</dbReference>
<dbReference type="GO" id="GO:0016491">
    <property type="term" value="F:oxidoreductase activity"/>
    <property type="evidence" value="ECO:0007669"/>
    <property type="project" value="UniProtKB-KW"/>
</dbReference>
<reference evidence="3" key="1">
    <citation type="submission" date="2018-05" db="EMBL/GenBank/DDBJ databases">
        <authorList>
            <person name="Lanie J.A."/>
            <person name="Ng W.-L."/>
            <person name="Kazmierczak K.M."/>
            <person name="Andrzejewski T.M."/>
            <person name="Davidsen T.M."/>
            <person name="Wayne K.J."/>
            <person name="Tettelin H."/>
            <person name="Glass J.I."/>
            <person name="Rusch D."/>
            <person name="Podicherti R."/>
            <person name="Tsui H.-C.T."/>
            <person name="Winkler M.E."/>
        </authorList>
    </citation>
    <scope>NUCLEOTIDE SEQUENCE</scope>
</reference>
<dbReference type="InterPro" id="IPR011032">
    <property type="entry name" value="GroES-like_sf"/>
</dbReference>
<dbReference type="Pfam" id="PF00107">
    <property type="entry name" value="ADH_zinc_N"/>
    <property type="match status" value="1"/>
</dbReference>
<dbReference type="InterPro" id="IPR013154">
    <property type="entry name" value="ADH-like_N"/>
</dbReference>
<dbReference type="SUPFAM" id="SSF51735">
    <property type="entry name" value="NAD(P)-binding Rossmann-fold domains"/>
    <property type="match status" value="1"/>
</dbReference>
<gene>
    <name evidence="3" type="ORF">METZ01_LOCUS19319</name>
</gene>
<dbReference type="SUPFAM" id="SSF50129">
    <property type="entry name" value="GroES-like"/>
    <property type="match status" value="1"/>
</dbReference>
<accession>A0A381PHH5</accession>
<feature type="domain" description="Enoyl reductase (ER)" evidence="2">
    <location>
        <begin position="13"/>
        <end position="338"/>
    </location>
</feature>
<dbReference type="AlphaFoldDB" id="A0A381PHH5"/>
<protein>
    <recommendedName>
        <fullName evidence="2">Enoyl reductase (ER) domain-containing protein</fullName>
    </recommendedName>
</protein>
<dbReference type="Gene3D" id="3.40.50.720">
    <property type="entry name" value="NAD(P)-binding Rossmann-like Domain"/>
    <property type="match status" value="1"/>
</dbReference>
<evidence type="ECO:0000256" key="1">
    <source>
        <dbReference type="ARBA" id="ARBA00023002"/>
    </source>
</evidence>
<keyword evidence="1" id="KW-0560">Oxidoreductase</keyword>
<sequence>MTNCQSVFITRHGPPSVLQLQSSSLSDPRQHEVQVEIKYSGINFADIMSRIGIYTTRLKPPYIPGMEIAGVVMKTGADEYNSILGKTVVGICKSGGYSTHVNVPAEQLFIIEEKWLSVAASIPVNYLTAYFMMLHQGSLKKDETILIHGIGGGVGIAALQIAQNIGATIIGTASLGKHAKIKELGVDNLIDYRSEKFYEKVMDITGGRGVDLVLDPLGGKELANSYKCLAEFGRVGVYGFSSAVTGLKRSYIKILPKFLQMPRFNPRHLMMKNQGAFGFHLGMIRQRKDLVQRYGKILFEWLEERSINPVIDCLFELENAEDAHQYIADRKNIGKVLLKSK</sequence>
<dbReference type="InterPro" id="IPR052100">
    <property type="entry name" value="SV-ATPase_mito-regulator"/>
</dbReference>
<organism evidence="3">
    <name type="scientific">marine metagenome</name>
    <dbReference type="NCBI Taxonomy" id="408172"/>
    <lineage>
        <taxon>unclassified sequences</taxon>
        <taxon>metagenomes</taxon>
        <taxon>ecological metagenomes</taxon>
    </lineage>
</organism>
<dbReference type="InterPro" id="IPR020843">
    <property type="entry name" value="ER"/>
</dbReference>
<proteinExistence type="predicted"/>
<dbReference type="Gene3D" id="3.90.180.10">
    <property type="entry name" value="Medium-chain alcohol dehydrogenases, catalytic domain"/>
    <property type="match status" value="1"/>
</dbReference>
<evidence type="ECO:0000259" key="2">
    <source>
        <dbReference type="SMART" id="SM00829"/>
    </source>
</evidence>